<keyword evidence="3" id="KW-0472">Membrane</keyword>
<dbReference type="InterPro" id="IPR017868">
    <property type="entry name" value="Filamin/ABP280_repeat-like"/>
</dbReference>
<accession>A0A0L0D8C7</accession>
<dbReference type="AlphaFoldDB" id="A0A0L0D8C7"/>
<dbReference type="GeneID" id="25564100"/>
<evidence type="ECO:0000256" key="4">
    <source>
        <dbReference type="SAM" id="SignalP"/>
    </source>
</evidence>
<keyword evidence="1 4" id="KW-0732">Signal</keyword>
<evidence type="ECO:0000313" key="5">
    <source>
        <dbReference type="EMBL" id="KNC48331.1"/>
    </source>
</evidence>
<keyword evidence="6" id="KW-1185">Reference proteome</keyword>
<dbReference type="EMBL" id="GL349450">
    <property type="protein sequence ID" value="KNC48331.1"/>
    <property type="molecule type" value="Genomic_DNA"/>
</dbReference>
<dbReference type="InterPro" id="IPR028994">
    <property type="entry name" value="Integrin_alpha_N"/>
</dbReference>
<dbReference type="SUPFAM" id="SSF69318">
    <property type="entry name" value="Integrin alpha N-terminal domain"/>
    <property type="match status" value="2"/>
</dbReference>
<feature type="repeat" description="Filamin" evidence="2">
    <location>
        <begin position="548"/>
        <end position="570"/>
    </location>
</feature>
<feature type="transmembrane region" description="Helical" evidence="3">
    <location>
        <begin position="883"/>
        <end position="903"/>
    </location>
</feature>
<evidence type="ECO:0008006" key="7">
    <source>
        <dbReference type="Google" id="ProtNLM"/>
    </source>
</evidence>
<evidence type="ECO:0000313" key="6">
    <source>
        <dbReference type="Proteomes" id="UP000054408"/>
    </source>
</evidence>
<evidence type="ECO:0000256" key="2">
    <source>
        <dbReference type="PROSITE-ProRule" id="PRU00087"/>
    </source>
</evidence>
<feature type="transmembrane region" description="Helical" evidence="3">
    <location>
        <begin position="931"/>
        <end position="952"/>
    </location>
</feature>
<dbReference type="PANTHER" id="PTHR11319:SF35">
    <property type="entry name" value="OUTER MEMBRANE PROTEIN PMPC-RELATED"/>
    <property type="match status" value="1"/>
</dbReference>
<dbReference type="RefSeq" id="XP_013758898.1">
    <property type="nucleotide sequence ID" value="XM_013903444.1"/>
</dbReference>
<dbReference type="PANTHER" id="PTHR11319">
    <property type="entry name" value="G PROTEIN-COUPLED RECEPTOR-RELATED"/>
    <property type="match status" value="1"/>
</dbReference>
<dbReference type="Proteomes" id="UP000054408">
    <property type="component" value="Unassembled WGS sequence"/>
</dbReference>
<dbReference type="OrthoDB" id="10022113at2759"/>
<keyword evidence="3" id="KW-0812">Transmembrane</keyword>
<feature type="transmembrane region" description="Helical" evidence="3">
    <location>
        <begin position="1040"/>
        <end position="1058"/>
    </location>
</feature>
<dbReference type="Gene3D" id="2.130.10.130">
    <property type="entry name" value="Integrin alpha, N-terminal"/>
    <property type="match status" value="1"/>
</dbReference>
<feature type="transmembrane region" description="Helical" evidence="3">
    <location>
        <begin position="993"/>
        <end position="1020"/>
    </location>
</feature>
<keyword evidence="3" id="KW-1133">Transmembrane helix</keyword>
<feature type="signal peptide" evidence="4">
    <location>
        <begin position="1"/>
        <end position="22"/>
    </location>
</feature>
<dbReference type="PROSITE" id="PS50194">
    <property type="entry name" value="FILAMIN_REPEAT"/>
    <property type="match status" value="1"/>
</dbReference>
<organism evidence="5 6">
    <name type="scientific">Thecamonas trahens ATCC 50062</name>
    <dbReference type="NCBI Taxonomy" id="461836"/>
    <lineage>
        <taxon>Eukaryota</taxon>
        <taxon>Apusozoa</taxon>
        <taxon>Apusomonadida</taxon>
        <taxon>Apusomonadidae</taxon>
        <taxon>Thecamonas</taxon>
    </lineage>
</organism>
<evidence type="ECO:0000256" key="1">
    <source>
        <dbReference type="ARBA" id="ARBA00022729"/>
    </source>
</evidence>
<proteinExistence type="predicted"/>
<name>A0A0L0D8C7_THETB</name>
<feature type="chain" id="PRO_5005537349" description="Tyrosine-protein kinase ephrin type A/B receptor-like domain-containing protein" evidence="4">
    <location>
        <begin position="23"/>
        <end position="1176"/>
    </location>
</feature>
<dbReference type="InterPro" id="IPR013783">
    <property type="entry name" value="Ig-like_fold"/>
</dbReference>
<feature type="transmembrane region" description="Helical" evidence="3">
    <location>
        <begin position="705"/>
        <end position="729"/>
    </location>
</feature>
<sequence>MAVLVAGVVLLHVTAVVPSVNAADLFLVPPTNWQMIGSRSSQAVSDAAVGDLNGDGKIDLAVAIGVHYRLLWVEGDGAGSFVGHDILPSSGVGSWTPRSVAIGHLNNDPYPDLVVDSSGVIVLSNDGSGTFTFVVRLSSGTFRNVGVADVDNDGKLDIIGIMHNPIPYWYKNDDNTFSFTSKSLQNTGTYVREYSVSLVDINNDGRTDIAFRGDNNHIIYALHQGTSPYYGAFISLGVFSNIQAQTVGDVNGDSFSEFVLCTSSSIFINFLDAAATAFDATKQVVINQAVSGNFVNIADIDDDSDNDIILIAGSTIVWLDNTDGTGSSWTSRAVTTSSVSGNSFRLVYDVDGDGYLDSVLLTIDTAAFPLAAGSKFAFSITPENGGSTSTLTVTIGGVAQRVTDVVFDAASKTYTAMWTTPENVGSYSVTFGIDGNAVATLTIPIKANVVVGAMNVDAATVNGDGQLEVRRDSTYAVHVKLEDAFGNPVLLSATPGTVVPILPSNRTMSASLTLSSTSAVAEAPILVVARSDGNGYDAVVQVSTVVVGAYTLEVVLNGVDVPGSPVEVLSICPVGTSLESGTTCATVPCNANSVRVETINATVGTCHCQAGFYAARRDTNNIAVCESCPRGGVCAFGLDPPVAQPGYYATSFATFHRCLRQAGCVGGDAACADGYDGYMCNTCSAGFYSNAARECVQCPESSGGIFAGAFTGLVACAVAVAGVVGMGVAKARGGYDGGVEQQEEAMGISSTSSETLMPAGSEWSSVEKAVTEQPGGVELRRRTLPATVSQTLVVLQVLGILGTADFSWSSSSKSTLEAFNVANIDVNLFASECTLGDFHTKYAISVGLPMIVLVVVGCVLVALHGCRVLGLGRVPIKSLLDAALFAVAPLIYIPMARATFVILDCTRLPNGEWVMDADPGVACFDSRWSSVAWLGVVVLCVFVLGVPGYFLWCVVRHRTELLEASTFARYGALYKLYRVPYYWGGVAELVRRLAIVVAAVFVSAHILPLIASLIVIFTISALTVARTEPYFYPLYNSVEFQLNVVLMVVLFLGAASYAERNVEGGGSDAIFVGVVLIVVAMAIIALRAIVTDVLQILRERRYGYNYACARAVDLAAHVEREMMDLQPSVREPLVAAVEVLRAGSMMETGVMHHSMAMSTASSVASSSKSIASSSSR</sequence>
<gene>
    <name evidence="5" type="ORF">AMSG_04563</name>
</gene>
<evidence type="ECO:0000256" key="3">
    <source>
        <dbReference type="SAM" id="Phobius"/>
    </source>
</evidence>
<dbReference type="Gene3D" id="2.60.40.10">
    <property type="entry name" value="Immunoglobulins"/>
    <property type="match status" value="1"/>
</dbReference>
<feature type="transmembrane region" description="Helical" evidence="3">
    <location>
        <begin position="842"/>
        <end position="863"/>
    </location>
</feature>
<protein>
    <recommendedName>
        <fullName evidence="7">Tyrosine-protein kinase ephrin type A/B receptor-like domain-containing protein</fullName>
    </recommendedName>
</protein>
<dbReference type="InterPro" id="IPR013517">
    <property type="entry name" value="FG-GAP"/>
</dbReference>
<feature type="transmembrane region" description="Helical" evidence="3">
    <location>
        <begin position="1070"/>
        <end position="1090"/>
    </location>
</feature>
<dbReference type="Pfam" id="PF13517">
    <property type="entry name" value="FG-GAP_3"/>
    <property type="match status" value="2"/>
</dbReference>
<reference evidence="5 6" key="1">
    <citation type="submission" date="2010-05" db="EMBL/GenBank/DDBJ databases">
        <title>The Genome Sequence of Thecamonas trahens ATCC 50062.</title>
        <authorList>
            <consortium name="The Broad Institute Genome Sequencing Platform"/>
            <person name="Russ C."/>
            <person name="Cuomo C."/>
            <person name="Shea T."/>
            <person name="Young S.K."/>
            <person name="Zeng Q."/>
            <person name="Koehrsen M."/>
            <person name="Haas B."/>
            <person name="Borodovsky M."/>
            <person name="Guigo R."/>
            <person name="Alvarado L."/>
            <person name="Berlin A."/>
            <person name="Bochicchio J."/>
            <person name="Borenstein D."/>
            <person name="Chapman S."/>
            <person name="Chen Z."/>
            <person name="Freedman E."/>
            <person name="Gellesch M."/>
            <person name="Goldberg J."/>
            <person name="Griggs A."/>
            <person name="Gujja S."/>
            <person name="Heilman E."/>
            <person name="Heiman D."/>
            <person name="Hepburn T."/>
            <person name="Howarth C."/>
            <person name="Jen D."/>
            <person name="Larson L."/>
            <person name="Mehta T."/>
            <person name="Park D."/>
            <person name="Pearson M."/>
            <person name="Roberts A."/>
            <person name="Saif S."/>
            <person name="Shenoy N."/>
            <person name="Sisk P."/>
            <person name="Stolte C."/>
            <person name="Sykes S."/>
            <person name="Thomson T."/>
            <person name="Walk T."/>
            <person name="White J."/>
            <person name="Yandava C."/>
            <person name="Burger G."/>
            <person name="Gray M.W."/>
            <person name="Holland P.W.H."/>
            <person name="King N."/>
            <person name="Lang F.B.F."/>
            <person name="Roger A.J."/>
            <person name="Ruiz-Trillo I."/>
            <person name="Lander E."/>
            <person name="Nusbaum C."/>
        </authorList>
    </citation>
    <scope>NUCLEOTIDE SEQUENCE [LARGE SCALE GENOMIC DNA]</scope>
    <source>
        <strain evidence="5 6">ATCC 50062</strain>
    </source>
</reference>